<feature type="compositionally biased region" description="Polar residues" evidence="1">
    <location>
        <begin position="41"/>
        <end position="59"/>
    </location>
</feature>
<reference evidence="3 4" key="1">
    <citation type="submission" date="2022-04" db="EMBL/GenBank/DDBJ databases">
        <title>Positive selection, recombination, and allopatry shape intraspecific diversity of widespread and dominant cyanobacteria.</title>
        <authorList>
            <person name="Wei J."/>
            <person name="Shu W."/>
            <person name="Hu C."/>
        </authorList>
    </citation>
    <scope>NUCLEOTIDE SEQUENCE [LARGE SCALE GENOMIC DNA]</scope>
    <source>
        <strain evidence="3 4">GB2-A4</strain>
    </source>
</reference>
<evidence type="ECO:0000256" key="2">
    <source>
        <dbReference type="SAM" id="SignalP"/>
    </source>
</evidence>
<evidence type="ECO:0000256" key="1">
    <source>
        <dbReference type="SAM" id="MobiDB-lite"/>
    </source>
</evidence>
<keyword evidence="2" id="KW-0732">Signal</keyword>
<comment type="caution">
    <text evidence="3">The sequence shown here is derived from an EMBL/GenBank/DDBJ whole genome shotgun (WGS) entry which is preliminary data.</text>
</comment>
<evidence type="ECO:0000313" key="3">
    <source>
        <dbReference type="EMBL" id="MEP0815636.1"/>
    </source>
</evidence>
<feature type="region of interest" description="Disordered" evidence="1">
    <location>
        <begin position="22"/>
        <end position="139"/>
    </location>
</feature>
<proteinExistence type="predicted"/>
<dbReference type="RefSeq" id="WP_190431184.1">
    <property type="nucleotide sequence ID" value="NZ_JAMPKM010000001.1"/>
</dbReference>
<feature type="compositionally biased region" description="Low complexity" evidence="1">
    <location>
        <begin position="113"/>
        <end position="132"/>
    </location>
</feature>
<feature type="chain" id="PRO_5047378622" evidence="2">
    <location>
        <begin position="24"/>
        <end position="139"/>
    </location>
</feature>
<name>A0ABV0J1H9_9CYAN</name>
<keyword evidence="4" id="KW-1185">Reference proteome</keyword>
<sequence length="139" mass="14817">MKKLLYSGLIIVCLATVTMPAMAKGKPQKQQKPQKTEKISEQPSSTDPNLQPICQQSPLSAEGKAANLRSNKGGKLRGQARAQYVHQLNQAKKQQRLAGQVPNACTGLPQLPSSSTTAPSTTTTSTSQTSTSVEINTVK</sequence>
<dbReference type="EMBL" id="JAMPKM010000001">
    <property type="protein sequence ID" value="MEP0815636.1"/>
    <property type="molecule type" value="Genomic_DNA"/>
</dbReference>
<evidence type="ECO:0000313" key="4">
    <source>
        <dbReference type="Proteomes" id="UP001464891"/>
    </source>
</evidence>
<protein>
    <submittedName>
        <fullName evidence="3">Uncharacterized protein</fullName>
    </submittedName>
</protein>
<gene>
    <name evidence="3" type="ORF">NC998_00830</name>
</gene>
<organism evidence="3 4">
    <name type="scientific">Trichocoleus desertorum GB2-A4</name>
    <dbReference type="NCBI Taxonomy" id="2933944"/>
    <lineage>
        <taxon>Bacteria</taxon>
        <taxon>Bacillati</taxon>
        <taxon>Cyanobacteriota</taxon>
        <taxon>Cyanophyceae</taxon>
        <taxon>Leptolyngbyales</taxon>
        <taxon>Trichocoleusaceae</taxon>
        <taxon>Trichocoleus</taxon>
    </lineage>
</organism>
<accession>A0ABV0J1H9</accession>
<feature type="signal peptide" evidence="2">
    <location>
        <begin position="1"/>
        <end position="23"/>
    </location>
</feature>
<dbReference type="Proteomes" id="UP001464891">
    <property type="component" value="Unassembled WGS sequence"/>
</dbReference>